<dbReference type="EMBL" id="NBNE01000257">
    <property type="protein sequence ID" value="OWZ21115.1"/>
    <property type="molecule type" value="Genomic_DNA"/>
</dbReference>
<name>A0A225WTY7_9STRA</name>
<sequence>MDGMSVGSPNTAATCVVPPKNEFRSRAELLDLQGVLKMYMQTTEVVTFMTEMTDGPVKTYVLKLLDLGTLQ</sequence>
<keyword evidence="2" id="KW-1185">Reference proteome</keyword>
<evidence type="ECO:0000313" key="2">
    <source>
        <dbReference type="Proteomes" id="UP000198211"/>
    </source>
</evidence>
<evidence type="ECO:0000313" key="1">
    <source>
        <dbReference type="EMBL" id="OWZ21115.1"/>
    </source>
</evidence>
<gene>
    <name evidence="1" type="ORF">PHMEG_0004386</name>
</gene>
<reference evidence="2" key="1">
    <citation type="submission" date="2017-03" db="EMBL/GenBank/DDBJ databases">
        <title>Phytopthora megakarya and P. palmivora, two closely related causual agents of cacao black pod achieved similar genome size and gene model numbers by different mechanisms.</title>
        <authorList>
            <person name="Ali S."/>
            <person name="Shao J."/>
            <person name="Larry D.J."/>
            <person name="Kronmiller B."/>
            <person name="Shen D."/>
            <person name="Strem M.D."/>
            <person name="Melnick R.L."/>
            <person name="Guiltinan M.J."/>
            <person name="Tyler B.M."/>
            <person name="Meinhardt L.W."/>
            <person name="Bailey B.A."/>
        </authorList>
    </citation>
    <scope>NUCLEOTIDE SEQUENCE [LARGE SCALE GENOMIC DNA]</scope>
    <source>
        <strain evidence="2">zdho120</strain>
    </source>
</reference>
<comment type="caution">
    <text evidence="1">The sequence shown here is derived from an EMBL/GenBank/DDBJ whole genome shotgun (WGS) entry which is preliminary data.</text>
</comment>
<dbReference type="Proteomes" id="UP000198211">
    <property type="component" value="Unassembled WGS sequence"/>
</dbReference>
<proteinExistence type="predicted"/>
<accession>A0A225WTY7</accession>
<dbReference type="AlphaFoldDB" id="A0A225WTY7"/>
<organism evidence="1 2">
    <name type="scientific">Phytophthora megakarya</name>
    <dbReference type="NCBI Taxonomy" id="4795"/>
    <lineage>
        <taxon>Eukaryota</taxon>
        <taxon>Sar</taxon>
        <taxon>Stramenopiles</taxon>
        <taxon>Oomycota</taxon>
        <taxon>Peronosporomycetes</taxon>
        <taxon>Peronosporales</taxon>
        <taxon>Peronosporaceae</taxon>
        <taxon>Phytophthora</taxon>
    </lineage>
</organism>
<protein>
    <submittedName>
        <fullName evidence="1">Uncharacterized protein</fullName>
    </submittedName>
</protein>